<accession>A0A3Q4N395</accession>
<proteinExistence type="predicted"/>
<dbReference type="Pfam" id="PF07539">
    <property type="entry name" value="UTP20_N"/>
    <property type="match status" value="2"/>
</dbReference>
<dbReference type="InterPro" id="IPR046523">
    <property type="entry name" value="UTP20_dom"/>
</dbReference>
<feature type="compositionally biased region" description="Basic and acidic residues" evidence="1">
    <location>
        <begin position="424"/>
        <end position="438"/>
    </location>
</feature>
<feature type="compositionally biased region" description="Acidic residues" evidence="1">
    <location>
        <begin position="323"/>
        <end position="332"/>
    </location>
</feature>
<dbReference type="Bgee" id="ENSNBRG00000019464">
    <property type="expression patterns" value="Expressed in blood and 3 other cell types or tissues"/>
</dbReference>
<protein>
    <submittedName>
        <fullName evidence="5">UTP20 small subunit processome component</fullName>
    </submittedName>
</protein>
<feature type="region of interest" description="Disordered" evidence="1">
    <location>
        <begin position="1883"/>
        <end position="1929"/>
    </location>
</feature>
<feature type="compositionally biased region" description="Acidic residues" evidence="1">
    <location>
        <begin position="1886"/>
        <end position="1925"/>
    </location>
</feature>
<feature type="compositionally biased region" description="Pro residues" evidence="1">
    <location>
        <begin position="1357"/>
        <end position="1376"/>
    </location>
</feature>
<keyword evidence="6" id="KW-1185">Reference proteome</keyword>
<evidence type="ECO:0000259" key="3">
    <source>
        <dbReference type="Pfam" id="PF20416"/>
    </source>
</evidence>
<feature type="domain" description="U3 small nucleolar RNA-associated protein 20 N-terminal" evidence="2">
    <location>
        <begin position="506"/>
        <end position="600"/>
    </location>
</feature>
<dbReference type="GeneTree" id="ENSGT00390000016813"/>
<feature type="domain" description="U3 small nucleolar RNA-associated protein 20 N-terminal" evidence="2">
    <location>
        <begin position="640"/>
        <end position="881"/>
    </location>
</feature>
<dbReference type="Pfam" id="PF23099">
    <property type="entry name" value="UTP20_C"/>
    <property type="match status" value="1"/>
</dbReference>
<dbReference type="SUPFAM" id="SSF48371">
    <property type="entry name" value="ARM repeat"/>
    <property type="match status" value="2"/>
</dbReference>
<evidence type="ECO:0000259" key="2">
    <source>
        <dbReference type="Pfam" id="PF07539"/>
    </source>
</evidence>
<sequence>MKIKSKSSYHKSENTFRFLTFAERLANVNINVIHRIDRTGSYAEEVETYFSEGLTKWRDLNLTEHFKMREMPWIMCGHMKVASHRTISSSQTVLRLIQSSSLSASCSRLLLQITSSLLLGENVSLPNSLIQETVQKVCIFRSAVGHDLILEFTKEMFTMKQFEQLFLPTLLRFTTGLFNQGDALSRHSSLDVLVSLILAKAPPPTDGSMAFETYPLLFTVTPFFPVLSPAALFVARQALSCLLSLDSSAQLLSLVTVEKVNSILQKFPTDLSALLLADLYYTRLSLSGVSEHLSHNALLELYQMLYCNLSEFCFLHVTEKELEEEEEDDDEEKPSVQSEPGCDVIESGDVGTLFLEQLKLASDPSERTDFTNFRSLLWRAMAQFTDRVEPRSRELTPLLLRFIRNEFYLTDLLVAPTQDLRKRSDAALEDKSGMTERMEEGEEEEEAEEGSKQLRKSLPRRATAKQLIAHLKVFAKFTNPRALYLESSLQELYNQVVPTLNYIILENLERLLDDKHFKEEIVHFNISEETGVVDASHRGKLIPLLMRILFGRLRSKAGSKFQGKASATYRSSIILRFLAGCQAEELEMFIDLLFESVSHHCQGRIRKLRDLIQLVHSYIKGRLGLLLLIEFKPNHSTGLNSLTQGSRLLLPHIPTLLRYFSGIVRNTDRLKKKKFRAQVAKELNILSKVSRFVSSKEQSSMLISLLLPYLQKGNKSQETEIDLLATIQNLLRQCDKSSVFLRPLSKLFSIIHNKLPRQALTNVFQVQAATNGLFLCSPLQLNAFDSRHLDEIHFDVRLTAFQDATRRVKGMQTLDLDYISTVMHNCFHTYEIGDMSLGDNATLCLSAVIAQLAAVGPGEQIYRDVVQHIILDAVHKGLRSKTESVQHEYTTILACLVKTFPSKKEFRDLVQLANYSDPESDFFEHMKHIQIHRRGRALRKLAKQLTEGTVLLTPRSLQNYIMPYAMTALLDEKMLKHENMISASVEVVGAVCRRLTWSKYLYYLKQFIHILQTAQAEQKLAVSQKYYNSDHDDEEEMEVDGKASTDVTMETEEAPATKVKAQAAPKLSTAVSGLPQSAEELESLIGLIHQTVNDSVMPRLHKCLNAKVKRDEEHKAVKSKDVKDEEVVRIPIAFAMVKLMQTLPPHVMEANLPGILIKICVLLRNRFQEIRDVARGTLVKIIETLGCRYLQYLLKEMQGVLVKGYQLHVLTFTVYQLLSALTPTLKSGDLDPCMNMLIDIFNNELFGTVAEEKEVKGIVSKLMEARHSKSMDSYELLAQFCSKESITKLILPLKEILEATSSLKVCNRVAAVLRRLVSGLLVNSGMTSQDILLLSHGLVSQSLPLLTKRDRDKASAKPPPDPRLPPPSCLLLPPTPKRGGQKAPVSSRTNMHILVDAGLKLLHLSLKKSKVTSSDPSALEMLDPFVHLLLTCLDSMHVKVITEALIALTWLLKFPLPAVEQNAGQLTKQLFVLLKDYSKAGAARGENYHLVQNCFKAMTVLVKNIKTNNISETQLQVLLGYAEEDIYDQSRQATAFGLLKAILSRKLVVPEMEEVMKKVAKLSVTGSNAMIRIHCRQIYLKYLLDYPLGKKLKLHLEFVVAQLRYEQDTGRESVLEMLAYIFQTFPQKILLGHSALFFAPLALVVVNDDSARCKKMAAMAIKTLLTQLDSNNQNTLFSIVSTWLNAEKVSLRRLGAQMCGLFVEVEEEKFARRLEDLLPLLEREINPDNYEDIEEEQEEKGADRLLFSYLTLLTKLSKHCGFLELSKPGDTLRNIWGHIEAHLRYPHCWVWLTASQLFGQLFAAHRAEQLVAVWRGEGDASSELAATDFITCNLDKKMRELALSFCYQLQSKYLDTASGEQVIKNLLFVGKVIYLISPESQIITPQEEEKEGEDEQMENGDEGDEEEEEREEEGKEEEEEEEDDKEDRPPSLLWLMKKLSLMAKREAAYAPKVPLKRTCVFKFLGAMAMDLGKERLAPYLTTIITPLYRELDSTYADQETETALICHRSSSQFLLRSLQAVANPDIAAKKKLKKHKNKIEAKKRKIEFLRPGYKAKKQRSHALKDLAMVQ</sequence>
<reference evidence="5" key="1">
    <citation type="submission" date="2025-08" db="UniProtKB">
        <authorList>
            <consortium name="Ensembl"/>
        </authorList>
    </citation>
    <scope>IDENTIFICATION</scope>
</reference>
<dbReference type="GO" id="GO:0032040">
    <property type="term" value="C:small-subunit processome"/>
    <property type="evidence" value="ECO:0007669"/>
    <property type="project" value="TreeGrafter"/>
</dbReference>
<dbReference type="Ensembl" id="ENSNBRT00000026507.1">
    <property type="protein sequence ID" value="ENSNBRP00000025829.1"/>
    <property type="gene ID" value="ENSNBRG00000019464.1"/>
</dbReference>
<dbReference type="InterPro" id="IPR016024">
    <property type="entry name" value="ARM-type_fold"/>
</dbReference>
<dbReference type="PANTHER" id="PTHR17695:SF11">
    <property type="entry name" value="SMALL SUBUNIT PROCESSOME COMPONENT 20 HOMOLOG"/>
    <property type="match status" value="1"/>
</dbReference>
<name>A0A3Q4N395_NEOBR</name>
<dbReference type="Gene3D" id="1.25.10.10">
    <property type="entry name" value="Leucine-rich Repeat Variant"/>
    <property type="match status" value="2"/>
</dbReference>
<reference evidence="5" key="2">
    <citation type="submission" date="2025-09" db="UniProtKB">
        <authorList>
            <consortium name="Ensembl"/>
        </authorList>
    </citation>
    <scope>IDENTIFICATION</scope>
</reference>
<feature type="region of interest" description="Disordered" evidence="1">
    <location>
        <begin position="323"/>
        <end position="342"/>
    </location>
</feature>
<organism evidence="5 6">
    <name type="scientific">Neolamprologus brichardi</name>
    <name type="common">Fairy cichlid</name>
    <name type="synonym">Lamprologus brichardi</name>
    <dbReference type="NCBI Taxonomy" id="32507"/>
    <lineage>
        <taxon>Eukaryota</taxon>
        <taxon>Metazoa</taxon>
        <taxon>Chordata</taxon>
        <taxon>Craniata</taxon>
        <taxon>Vertebrata</taxon>
        <taxon>Euteleostomi</taxon>
        <taxon>Actinopterygii</taxon>
        <taxon>Neopterygii</taxon>
        <taxon>Teleostei</taxon>
        <taxon>Neoteleostei</taxon>
        <taxon>Acanthomorphata</taxon>
        <taxon>Ovalentaria</taxon>
        <taxon>Cichlomorphae</taxon>
        <taxon>Cichliformes</taxon>
        <taxon>Cichlidae</taxon>
        <taxon>African cichlids</taxon>
        <taxon>Pseudocrenilabrinae</taxon>
        <taxon>Lamprologini</taxon>
        <taxon>Neolamprologus</taxon>
    </lineage>
</organism>
<evidence type="ECO:0000313" key="6">
    <source>
        <dbReference type="Proteomes" id="UP000261580"/>
    </source>
</evidence>
<feature type="region of interest" description="Disordered" evidence="1">
    <location>
        <begin position="424"/>
        <end position="455"/>
    </location>
</feature>
<dbReference type="Pfam" id="PF20416">
    <property type="entry name" value="UTP20"/>
    <property type="match status" value="1"/>
</dbReference>
<evidence type="ECO:0000313" key="5">
    <source>
        <dbReference type="Ensembl" id="ENSNBRP00000025829.1"/>
    </source>
</evidence>
<dbReference type="InterPro" id="IPR011430">
    <property type="entry name" value="UTP20_N"/>
</dbReference>
<feature type="region of interest" description="Disordered" evidence="1">
    <location>
        <begin position="1349"/>
        <end position="1385"/>
    </location>
</feature>
<evidence type="ECO:0000256" key="1">
    <source>
        <dbReference type="SAM" id="MobiDB-lite"/>
    </source>
</evidence>
<dbReference type="PANTHER" id="PTHR17695">
    <property type="entry name" value="SMALL SUBUNIT PROCESSOME COMPONENT 20 HOMOLOG"/>
    <property type="match status" value="1"/>
</dbReference>
<feature type="domain" description="U3 small nucleolar RNA-associated protein 20 C-terminal" evidence="4">
    <location>
        <begin position="1692"/>
        <end position="1996"/>
    </location>
</feature>
<feature type="compositionally biased region" description="Acidic residues" evidence="1">
    <location>
        <begin position="439"/>
        <end position="448"/>
    </location>
</feature>
<dbReference type="InterPro" id="IPR052575">
    <property type="entry name" value="SSU_processome_comp_20"/>
</dbReference>
<dbReference type="GO" id="GO:0030686">
    <property type="term" value="C:90S preribosome"/>
    <property type="evidence" value="ECO:0007669"/>
    <property type="project" value="TreeGrafter"/>
</dbReference>
<dbReference type="Proteomes" id="UP000261580">
    <property type="component" value="Unassembled WGS sequence"/>
</dbReference>
<evidence type="ECO:0000259" key="4">
    <source>
        <dbReference type="Pfam" id="PF23099"/>
    </source>
</evidence>
<feature type="domain" description="U3 small nucleolar RNA-associated protein 20" evidence="3">
    <location>
        <begin position="1120"/>
        <end position="1339"/>
    </location>
</feature>
<dbReference type="InterPro" id="IPR011989">
    <property type="entry name" value="ARM-like"/>
</dbReference>
<dbReference type="InterPro" id="IPR057525">
    <property type="entry name" value="UTP20_C"/>
</dbReference>